<keyword evidence="3" id="KW-1185">Reference proteome</keyword>
<name>F9WH88_TRYCI</name>
<evidence type="ECO:0000313" key="2">
    <source>
        <dbReference type="EMBL" id="CCD16677.1"/>
    </source>
</evidence>
<dbReference type="OMA" id="CNSMNTV"/>
<dbReference type="InterPro" id="IPR007320">
    <property type="entry name" value="PDCD2_C"/>
</dbReference>
<gene>
    <name evidence="2" type="ORF">TCIL3000_0_15840</name>
</gene>
<reference evidence="3" key="1">
    <citation type="submission" date="2011-07" db="EMBL/GenBank/DDBJ databases">
        <title>Divergent evolution of antigenic variation in African trypanosomes.</title>
        <authorList>
            <person name="Jackson A.P."/>
            <person name="Berry A."/>
            <person name="Allison H.C."/>
            <person name="Burton P."/>
            <person name="Anderson J."/>
            <person name="Aslett M."/>
            <person name="Brown R."/>
            <person name="Corton N."/>
            <person name="Harris D."/>
            <person name="Hauser H."/>
            <person name="Gamble J."/>
            <person name="Gilderthorp R."/>
            <person name="McQuillan J."/>
            <person name="Quail M.A."/>
            <person name="Sanders M."/>
            <person name="Van Tonder A."/>
            <person name="Ginger M.L."/>
            <person name="Donelson J.E."/>
            <person name="Field M.C."/>
            <person name="Barry J.D."/>
            <person name="Berriman M."/>
            <person name="Hertz-Fowler C."/>
        </authorList>
    </citation>
    <scope>NUCLEOTIDE SEQUENCE [LARGE SCALE GENOMIC DNA]</scope>
    <source>
        <strain evidence="3">IL3000</strain>
    </source>
</reference>
<dbReference type="Pfam" id="PF04194">
    <property type="entry name" value="PDCD2_C"/>
    <property type="match status" value="1"/>
</dbReference>
<dbReference type="Proteomes" id="UP000000702">
    <property type="component" value="Unassembled WGS sequence"/>
</dbReference>
<dbReference type="EMBL" id="CAEQ01002396">
    <property type="protein sequence ID" value="CCD16677.1"/>
    <property type="molecule type" value="Genomic_DNA"/>
</dbReference>
<accession>F9WH88</accession>
<dbReference type="VEuPathDB" id="TriTrypDB:TcIL3000_0_15840"/>
<feature type="domain" description="Programmed cell death protein 2 C-terminal" evidence="1">
    <location>
        <begin position="234"/>
        <end position="329"/>
    </location>
</feature>
<evidence type="ECO:0000313" key="3">
    <source>
        <dbReference type="Proteomes" id="UP000000702"/>
    </source>
</evidence>
<dbReference type="AlphaFoldDB" id="F9WH88"/>
<proteinExistence type="predicted"/>
<comment type="caution">
    <text evidence="2">The sequence shown here is derived from an EMBL/GenBank/DDBJ whole genome shotgun (WGS) entry which is preliminary data.</text>
</comment>
<organism evidence="2 3">
    <name type="scientific">Trypanosoma congolense (strain IL3000)</name>
    <dbReference type="NCBI Taxonomy" id="1068625"/>
    <lineage>
        <taxon>Eukaryota</taxon>
        <taxon>Discoba</taxon>
        <taxon>Euglenozoa</taxon>
        <taxon>Kinetoplastea</taxon>
        <taxon>Metakinetoplastina</taxon>
        <taxon>Trypanosomatida</taxon>
        <taxon>Trypanosomatidae</taxon>
        <taxon>Trypanosoma</taxon>
        <taxon>Nannomonas</taxon>
    </lineage>
</organism>
<sequence length="334" mass="36538">MSVKGSIWLGTPLVEGSSDCDSPFTSKIGGSAMLFRETSDYSAFRCPKCKGINNVSLLAQIYAPLDVYDRIVYVFLCAYCSKGGSSYCFVLRSQNFNPSYVHTSPGSPVDGDCGGAVFAENDDWGDDNVLLQDDNSSGSLSPSTNIPSKVTDCTEAGVTCDTWTPLPLVSTGTKSPAKGICYPCFVLDIFEEPPKPNVSLDPPTDQLNKAKQKYGEAAVETTVVEDEEEPICEKVLRKYVQRVGRAPSQCVRWGPGQEPLRSSCVPITVPKCPHCMSHRQFELQLTSPIIYFLTKGAEENDHSVHFGNVLVYTCSGNCNTQPYSLEYCFVEVEM</sequence>
<dbReference type="InterPro" id="IPR052815">
    <property type="entry name" value="PDCD2-like_regulator"/>
</dbReference>
<dbReference type="PANTHER" id="PTHR46421">
    <property type="entry name" value="PROGRAMMED CELL DEATH PROTEIN 2-LIKE"/>
    <property type="match status" value="1"/>
</dbReference>
<reference evidence="2 3" key="2">
    <citation type="journal article" date="2012" name="Proc. Natl. Acad. Sci. U.S.A.">
        <title>Antigenic diversity is generated by distinct evolutionary mechanisms in African trypanosome species.</title>
        <authorList>
            <person name="Jackson A.P."/>
            <person name="Berry A."/>
            <person name="Aslett M."/>
            <person name="Allison H.C."/>
            <person name="Burton P."/>
            <person name="Vavrova-Anderson J."/>
            <person name="Brown R."/>
            <person name="Browne H."/>
            <person name="Corton N."/>
            <person name="Hauser H."/>
            <person name="Gamble J."/>
            <person name="Gilderthorp R."/>
            <person name="Marcello L."/>
            <person name="McQuillan J."/>
            <person name="Otto T.D."/>
            <person name="Quail M.A."/>
            <person name="Sanders M.J."/>
            <person name="van Tonder A."/>
            <person name="Ginger M.L."/>
            <person name="Field M.C."/>
            <person name="Barry J.D."/>
            <person name="Hertz-Fowler C."/>
            <person name="Berriman M."/>
        </authorList>
    </citation>
    <scope>NUCLEOTIDE SEQUENCE [LARGE SCALE GENOMIC DNA]</scope>
    <source>
        <strain evidence="2 3">IL3000</strain>
    </source>
</reference>
<dbReference type="PANTHER" id="PTHR46421:SF1">
    <property type="entry name" value="PROGRAMMED CELL DEATH PROTEIN 2-LIKE"/>
    <property type="match status" value="1"/>
</dbReference>
<protein>
    <submittedName>
        <fullName evidence="2">WGS project CAEQ00000000 data, annotated contig 614</fullName>
    </submittedName>
</protein>
<dbReference type="GO" id="GO:0005737">
    <property type="term" value="C:cytoplasm"/>
    <property type="evidence" value="ECO:0007669"/>
    <property type="project" value="InterPro"/>
</dbReference>
<evidence type="ECO:0000259" key="1">
    <source>
        <dbReference type="Pfam" id="PF04194"/>
    </source>
</evidence>